<dbReference type="Proteomes" id="UP000663860">
    <property type="component" value="Unassembled WGS sequence"/>
</dbReference>
<dbReference type="EMBL" id="CAJNOE010000724">
    <property type="protein sequence ID" value="CAF1319316.1"/>
    <property type="molecule type" value="Genomic_DNA"/>
</dbReference>
<dbReference type="InterPro" id="IPR012337">
    <property type="entry name" value="RNaseH-like_sf"/>
</dbReference>
<organism evidence="2 4">
    <name type="scientific">Adineta steineri</name>
    <dbReference type="NCBI Taxonomy" id="433720"/>
    <lineage>
        <taxon>Eukaryota</taxon>
        <taxon>Metazoa</taxon>
        <taxon>Spiralia</taxon>
        <taxon>Gnathifera</taxon>
        <taxon>Rotifera</taxon>
        <taxon>Eurotatoria</taxon>
        <taxon>Bdelloidea</taxon>
        <taxon>Adinetida</taxon>
        <taxon>Adinetidae</taxon>
        <taxon>Adineta</taxon>
    </lineage>
</organism>
<dbReference type="Proteomes" id="UP000663868">
    <property type="component" value="Unassembled WGS sequence"/>
</dbReference>
<comment type="caution">
    <text evidence="2">The sequence shown here is derived from an EMBL/GenBank/DDBJ whole genome shotgun (WGS) entry which is preliminary data.</text>
</comment>
<feature type="domain" description="HAT C-terminal dimerisation" evidence="1">
    <location>
        <begin position="77"/>
        <end position="134"/>
    </location>
</feature>
<protein>
    <recommendedName>
        <fullName evidence="1">HAT C-terminal dimerisation domain-containing protein</fullName>
    </recommendedName>
</protein>
<gene>
    <name evidence="2" type="ORF">IZO911_LOCUS35054</name>
    <name evidence="3" type="ORF">KXQ929_LOCUS42839</name>
</gene>
<proteinExistence type="predicted"/>
<evidence type="ECO:0000259" key="1">
    <source>
        <dbReference type="Pfam" id="PF05699"/>
    </source>
</evidence>
<dbReference type="AlphaFoldDB" id="A0A815FI97"/>
<dbReference type="SUPFAM" id="SSF53098">
    <property type="entry name" value="Ribonuclease H-like"/>
    <property type="match status" value="1"/>
</dbReference>
<evidence type="ECO:0000313" key="4">
    <source>
        <dbReference type="Proteomes" id="UP000663860"/>
    </source>
</evidence>
<sequence length="155" mass="17451">MEKDYYQTNTNQSSVSTTASNLHKASSTTTAKNKLDALFELCGLDSSPVAPIINNTFTIDEEIGYYISVINVASSRQNDLEIDFSEFWSQHQHRLPLMSTTVKRVNIIPASSVPCESMFSIAGYIRRKERSSLSATAMRYSMVLKDRHNLSLFVQ</sequence>
<reference evidence="2" key="1">
    <citation type="submission" date="2021-02" db="EMBL/GenBank/DDBJ databases">
        <authorList>
            <person name="Nowell W R."/>
        </authorList>
    </citation>
    <scope>NUCLEOTIDE SEQUENCE</scope>
</reference>
<dbReference type="Pfam" id="PF05699">
    <property type="entry name" value="Dimer_Tnp_hAT"/>
    <property type="match status" value="1"/>
</dbReference>
<evidence type="ECO:0000313" key="3">
    <source>
        <dbReference type="EMBL" id="CAF4251601.1"/>
    </source>
</evidence>
<dbReference type="EMBL" id="CAJOBB010010834">
    <property type="protein sequence ID" value="CAF4251601.1"/>
    <property type="molecule type" value="Genomic_DNA"/>
</dbReference>
<dbReference type="InterPro" id="IPR008906">
    <property type="entry name" value="HATC_C_dom"/>
</dbReference>
<evidence type="ECO:0000313" key="2">
    <source>
        <dbReference type="EMBL" id="CAF1319316.1"/>
    </source>
</evidence>
<name>A0A815FI97_9BILA</name>
<accession>A0A815FI97</accession>
<dbReference type="GO" id="GO:0046983">
    <property type="term" value="F:protein dimerization activity"/>
    <property type="evidence" value="ECO:0007669"/>
    <property type="project" value="InterPro"/>
</dbReference>